<feature type="modified residue" description="N6-(pyridoxal phosphate)lysine" evidence="7">
    <location>
        <position position="276"/>
    </location>
</feature>
<evidence type="ECO:0000256" key="6">
    <source>
        <dbReference type="ARBA" id="ARBA00023244"/>
    </source>
</evidence>
<keyword evidence="7" id="KW-0963">Cytoplasm</keyword>
<keyword evidence="9" id="KW-1185">Reference proteome</keyword>
<comment type="subcellular location">
    <subcellularLocation>
        <location evidence="7">Cytoplasm</location>
    </subcellularLocation>
</comment>
<dbReference type="RefSeq" id="WP_211422938.1">
    <property type="nucleotide sequence ID" value="NZ_CP072642.1"/>
</dbReference>
<accession>A0ABX8B0Z2</accession>
<dbReference type="PANTHER" id="PTHR43713:SF3">
    <property type="entry name" value="GLUTAMATE-1-SEMIALDEHYDE 2,1-AMINOMUTASE 1, CHLOROPLASTIC-RELATED"/>
    <property type="match status" value="1"/>
</dbReference>
<evidence type="ECO:0000256" key="7">
    <source>
        <dbReference type="HAMAP-Rule" id="MF_00375"/>
    </source>
</evidence>
<comment type="similarity">
    <text evidence="3 7">Belongs to the class-III pyridoxal-phosphate-dependent aminotransferase family. HemL subfamily.</text>
</comment>
<evidence type="ECO:0000256" key="4">
    <source>
        <dbReference type="ARBA" id="ARBA00022898"/>
    </source>
</evidence>
<comment type="catalytic activity">
    <reaction evidence="7">
        <text>(S)-4-amino-5-oxopentanoate = 5-aminolevulinate</text>
        <dbReference type="Rhea" id="RHEA:14265"/>
        <dbReference type="ChEBI" id="CHEBI:57501"/>
        <dbReference type="ChEBI" id="CHEBI:356416"/>
        <dbReference type="EC" id="5.4.3.8"/>
    </reaction>
</comment>
<dbReference type="Gene3D" id="3.40.640.10">
    <property type="entry name" value="Type I PLP-dependent aspartate aminotransferase-like (Major domain)"/>
    <property type="match status" value="1"/>
</dbReference>
<organism evidence="8 9">
    <name type="scientific">Chloracidobacterium sp. N</name>
    <dbReference type="NCBI Taxonomy" id="2821540"/>
    <lineage>
        <taxon>Bacteria</taxon>
        <taxon>Pseudomonadati</taxon>
        <taxon>Acidobacteriota</taxon>
        <taxon>Terriglobia</taxon>
        <taxon>Terriglobales</taxon>
        <taxon>Acidobacteriaceae</taxon>
        <taxon>Chloracidobacterium</taxon>
        <taxon>Chloracidobacterium aggregatum</taxon>
    </lineage>
</organism>
<dbReference type="NCBIfam" id="TIGR00713">
    <property type="entry name" value="hemL"/>
    <property type="match status" value="1"/>
</dbReference>
<dbReference type="InterPro" id="IPR005814">
    <property type="entry name" value="Aminotrans_3"/>
</dbReference>
<dbReference type="NCBIfam" id="NF000818">
    <property type="entry name" value="PRK00062.1"/>
    <property type="match status" value="1"/>
</dbReference>
<protein>
    <recommendedName>
        <fullName evidence="7">Glutamate-1-semialdehyde 2,1-aminomutase</fullName>
        <shortName evidence="7">GSA</shortName>
        <ecNumber evidence="7">5.4.3.8</ecNumber>
    </recommendedName>
    <alternativeName>
        <fullName evidence="7">Glutamate-1-semialdehyde aminotransferase</fullName>
        <shortName evidence="7">GSA-AT</shortName>
    </alternativeName>
</protein>
<comment type="pathway">
    <text evidence="2">Porphyrin-containing compound metabolism; protoporphyrin-IX biosynthesis; 5-aminolevulinate from L-glutamyl-tRNA(Glu): step 2/2.</text>
</comment>
<comment type="subunit">
    <text evidence="7">Homodimer.</text>
</comment>
<dbReference type="InterPro" id="IPR015421">
    <property type="entry name" value="PyrdxlP-dep_Trfase_major"/>
</dbReference>
<keyword evidence="5 7" id="KW-0413">Isomerase</keyword>
<dbReference type="Proteomes" id="UP000677668">
    <property type="component" value="Chromosome 1"/>
</dbReference>
<evidence type="ECO:0000313" key="8">
    <source>
        <dbReference type="EMBL" id="QUV94663.1"/>
    </source>
</evidence>
<evidence type="ECO:0000256" key="5">
    <source>
        <dbReference type="ARBA" id="ARBA00023235"/>
    </source>
</evidence>
<keyword evidence="6 7" id="KW-0627">Porphyrin biosynthesis</keyword>
<proteinExistence type="inferred from homology"/>
<dbReference type="PROSITE" id="PS00600">
    <property type="entry name" value="AA_TRANSFER_CLASS_3"/>
    <property type="match status" value="1"/>
</dbReference>
<dbReference type="InterPro" id="IPR049704">
    <property type="entry name" value="Aminotrans_3_PPA_site"/>
</dbReference>
<keyword evidence="4 7" id="KW-0663">Pyridoxal phosphate</keyword>
<evidence type="ECO:0000313" key="9">
    <source>
        <dbReference type="Proteomes" id="UP000677668"/>
    </source>
</evidence>
<dbReference type="EMBL" id="CP072642">
    <property type="protein sequence ID" value="QUV94663.1"/>
    <property type="molecule type" value="Genomic_DNA"/>
</dbReference>
<dbReference type="SUPFAM" id="SSF53383">
    <property type="entry name" value="PLP-dependent transferases"/>
    <property type="match status" value="1"/>
</dbReference>
<evidence type="ECO:0000256" key="1">
    <source>
        <dbReference type="ARBA" id="ARBA00001933"/>
    </source>
</evidence>
<reference evidence="8 9" key="1">
    <citation type="submission" date="2021-03" db="EMBL/GenBank/DDBJ databases">
        <title>Genomic and phenotypic characterization of Chloracidobacterium isolates provides evidence for multiple species.</title>
        <authorList>
            <person name="Saini M.K."/>
            <person name="Costas A.M.G."/>
            <person name="Tank M."/>
            <person name="Bryant D.A."/>
        </authorList>
    </citation>
    <scope>NUCLEOTIDE SEQUENCE [LARGE SCALE GENOMIC DNA]</scope>
    <source>
        <strain evidence="8 9">N</strain>
    </source>
</reference>
<dbReference type="Gene3D" id="3.90.1150.10">
    <property type="entry name" value="Aspartate Aminotransferase, domain 1"/>
    <property type="match status" value="1"/>
</dbReference>
<gene>
    <name evidence="7 8" type="primary">hemL</name>
    <name evidence="8" type="ORF">J8C05_04235</name>
</gene>
<dbReference type="InterPro" id="IPR015424">
    <property type="entry name" value="PyrdxlP-dep_Trfase"/>
</dbReference>
<comment type="cofactor">
    <cofactor evidence="1 7">
        <name>pyridoxal 5'-phosphate</name>
        <dbReference type="ChEBI" id="CHEBI:597326"/>
    </cofactor>
</comment>
<evidence type="ECO:0000256" key="2">
    <source>
        <dbReference type="ARBA" id="ARBA00004819"/>
    </source>
</evidence>
<dbReference type="InterPro" id="IPR004639">
    <property type="entry name" value="4pyrrol_synth_GluAld_NH2Trfase"/>
</dbReference>
<dbReference type="CDD" id="cd00610">
    <property type="entry name" value="OAT_like"/>
    <property type="match status" value="1"/>
</dbReference>
<dbReference type="HAMAP" id="MF_00375">
    <property type="entry name" value="HemL_aminotrans_3"/>
    <property type="match status" value="1"/>
</dbReference>
<sequence length="439" mass="46623">MPITMETEKVSPSRSETLFEQARAVIPGGVNSPVRAFRGVGGTPLFIRSAHGPYMTDVDGKRYVDYIGSWGPMILGHAHPEVLAAIRSVIERGTSFGAPTELEVEIAELIVSLVPSIEKVRMVSSGTEATMAAIRVARGFTGRRKIVKFVGCYHGHGDAFLVKAGSGVATLGLPDSPGVPAEISQQTITVPYNDLAAVEAAFTAYPNDIAAVIVEPVVGNMGCVPPQPGYLQGLRDLTQKHGAVLIFDEVMTGFRLARGGAQELYGVLPDMTCLGKVMGGGLPAAAYGGRADIMDCVAPAGPVYQAGTLSGNPVAMTAGLTTLRLLQQPGVYEKLDRQAKKVSEGLLQLIRKAGFPVTLNRVGSMFTIFFTDGEVTDWDSASKSDTALFGRFFHAMLHEGVYLPPSQYEAAFMGLAHTDEVVEVTLAAAERALDKLTHA</sequence>
<dbReference type="EC" id="5.4.3.8" evidence="7"/>
<dbReference type="InterPro" id="IPR015422">
    <property type="entry name" value="PyrdxlP-dep_Trfase_small"/>
</dbReference>
<dbReference type="Pfam" id="PF00202">
    <property type="entry name" value="Aminotran_3"/>
    <property type="match status" value="1"/>
</dbReference>
<dbReference type="PANTHER" id="PTHR43713">
    <property type="entry name" value="GLUTAMATE-1-SEMIALDEHYDE 2,1-AMINOMUTASE"/>
    <property type="match status" value="1"/>
</dbReference>
<evidence type="ECO:0000256" key="3">
    <source>
        <dbReference type="ARBA" id="ARBA00008981"/>
    </source>
</evidence>
<dbReference type="GO" id="GO:0042286">
    <property type="term" value="F:glutamate-1-semialdehyde 2,1-aminomutase activity"/>
    <property type="evidence" value="ECO:0007669"/>
    <property type="project" value="UniProtKB-EC"/>
</dbReference>
<name>A0ABX8B0Z2_9BACT</name>